<dbReference type="InterPro" id="IPR004403">
    <property type="entry name" value="Peptide_chain-rel_eRF1/aRF1"/>
</dbReference>
<evidence type="ECO:0000313" key="2">
    <source>
        <dbReference type="Proteomes" id="UP000515121"/>
    </source>
</evidence>
<protein>
    <submittedName>
        <fullName evidence="3">Eukaryotic peptide chain release factor subunit 1-2-like</fullName>
    </submittedName>
</protein>
<evidence type="ECO:0000313" key="3">
    <source>
        <dbReference type="RefSeq" id="XP_022756724.1"/>
    </source>
</evidence>
<sequence length="171" mass="19796">MQYSLWRPYSFSEALNQSVDILGNVGIVIQKRIPKEYLELIAHKDDRCVVDIESIMKLLELNCLRVVFLWNELDLVAFELQDITTGARKMEYKKQGKELDIRGKFVVIRKELVLERVLQQCRTRDIQFVVATKDYLEGLMFCKGLGGIGAILKAREEICKLLQEEKDEKGA</sequence>
<reference evidence="3" key="1">
    <citation type="submission" date="2025-08" db="UniProtKB">
        <authorList>
            <consortium name="RefSeq"/>
        </authorList>
    </citation>
    <scope>IDENTIFICATION</scope>
    <source>
        <tissue evidence="3">Fruit stalk</tissue>
    </source>
</reference>
<dbReference type="InterPro" id="IPR005142">
    <property type="entry name" value="eRF1_3"/>
</dbReference>
<dbReference type="SUPFAM" id="SSF55315">
    <property type="entry name" value="L30e-like"/>
    <property type="match status" value="1"/>
</dbReference>
<dbReference type="RefSeq" id="XP_022756724.1">
    <property type="nucleotide sequence ID" value="XM_022900989.1"/>
</dbReference>
<dbReference type="PANTHER" id="PTHR10113">
    <property type="entry name" value="PEPTIDE CHAIN RELEASE FACTOR SUBUNIT 1"/>
    <property type="match status" value="1"/>
</dbReference>
<dbReference type="GeneID" id="111304465"/>
<dbReference type="GO" id="GO:0003747">
    <property type="term" value="F:translation release factor activity"/>
    <property type="evidence" value="ECO:0007669"/>
    <property type="project" value="InterPro"/>
</dbReference>
<dbReference type="KEGG" id="dzi:111304465"/>
<dbReference type="InterPro" id="IPR029064">
    <property type="entry name" value="Ribosomal_eL30-like_sf"/>
</dbReference>
<name>A0A6P5ZVF1_DURZI</name>
<dbReference type="Pfam" id="PF03465">
    <property type="entry name" value="eRF1_3"/>
    <property type="match status" value="1"/>
</dbReference>
<dbReference type="AlphaFoldDB" id="A0A6P5ZVF1"/>
<proteinExistence type="predicted"/>
<gene>
    <name evidence="3" type="primary">LOC111304465</name>
</gene>
<organism evidence="2 3">
    <name type="scientific">Durio zibethinus</name>
    <name type="common">Durian</name>
    <dbReference type="NCBI Taxonomy" id="66656"/>
    <lineage>
        <taxon>Eukaryota</taxon>
        <taxon>Viridiplantae</taxon>
        <taxon>Streptophyta</taxon>
        <taxon>Embryophyta</taxon>
        <taxon>Tracheophyta</taxon>
        <taxon>Spermatophyta</taxon>
        <taxon>Magnoliopsida</taxon>
        <taxon>eudicotyledons</taxon>
        <taxon>Gunneridae</taxon>
        <taxon>Pentapetalae</taxon>
        <taxon>rosids</taxon>
        <taxon>malvids</taxon>
        <taxon>Malvales</taxon>
        <taxon>Malvaceae</taxon>
        <taxon>Helicteroideae</taxon>
        <taxon>Durio</taxon>
    </lineage>
</organism>
<dbReference type="Gene3D" id="3.30.1330.30">
    <property type="match status" value="1"/>
</dbReference>
<accession>A0A6P5ZVF1</accession>
<dbReference type="Proteomes" id="UP000515121">
    <property type="component" value="Unplaced"/>
</dbReference>
<evidence type="ECO:0000259" key="1">
    <source>
        <dbReference type="Pfam" id="PF03465"/>
    </source>
</evidence>
<feature type="domain" description="eRF1" evidence="1">
    <location>
        <begin position="30"/>
        <end position="153"/>
    </location>
</feature>
<keyword evidence="2" id="KW-1185">Reference proteome</keyword>